<accession>A0A2N5VAN9</accession>
<protein>
    <submittedName>
        <fullName evidence="1">Uncharacterized protein</fullName>
    </submittedName>
</protein>
<dbReference type="EMBL" id="PGCI01000034">
    <property type="protein sequence ID" value="PLW47060.1"/>
    <property type="molecule type" value="Genomic_DNA"/>
</dbReference>
<dbReference type="Proteomes" id="UP000235392">
    <property type="component" value="Unassembled WGS sequence"/>
</dbReference>
<proteinExistence type="predicted"/>
<evidence type="ECO:0000313" key="2">
    <source>
        <dbReference type="Proteomes" id="UP000235392"/>
    </source>
</evidence>
<sequence>MSQKKLERSVSRTIHRNAFHSISNGAAITPPGANFGGLQCCMVYLASSGAATQAANDGGGGPIPPLAATFGSFARQRSNRAIN</sequence>
<gene>
    <name evidence="1" type="ORF">PCASD_03956</name>
</gene>
<dbReference type="AlphaFoldDB" id="A0A2N5VAN9"/>
<comment type="caution">
    <text evidence="1">The sequence shown here is derived from an EMBL/GenBank/DDBJ whole genome shotgun (WGS) entry which is preliminary data.</text>
</comment>
<organism evidence="1 2">
    <name type="scientific">Puccinia coronata f. sp. avenae</name>
    <dbReference type="NCBI Taxonomy" id="200324"/>
    <lineage>
        <taxon>Eukaryota</taxon>
        <taxon>Fungi</taxon>
        <taxon>Dikarya</taxon>
        <taxon>Basidiomycota</taxon>
        <taxon>Pucciniomycotina</taxon>
        <taxon>Pucciniomycetes</taxon>
        <taxon>Pucciniales</taxon>
        <taxon>Pucciniaceae</taxon>
        <taxon>Puccinia</taxon>
    </lineage>
</organism>
<evidence type="ECO:0000313" key="1">
    <source>
        <dbReference type="EMBL" id="PLW47060.1"/>
    </source>
</evidence>
<name>A0A2N5VAN9_9BASI</name>
<reference evidence="1 2" key="1">
    <citation type="submission" date="2017-11" db="EMBL/GenBank/DDBJ databases">
        <title>De novo assembly and phasing of dikaryotic genomes from two isolates of Puccinia coronata f. sp. avenae, the causal agent of oat crown rust.</title>
        <authorList>
            <person name="Miller M.E."/>
            <person name="Zhang Y."/>
            <person name="Omidvar V."/>
            <person name="Sperschneider J."/>
            <person name="Schwessinger B."/>
            <person name="Raley C."/>
            <person name="Palmer J.M."/>
            <person name="Garnica D."/>
            <person name="Upadhyaya N."/>
            <person name="Rathjen J."/>
            <person name="Taylor J.M."/>
            <person name="Park R.F."/>
            <person name="Dodds P.N."/>
            <person name="Hirsch C.D."/>
            <person name="Kianian S.F."/>
            <person name="Figueroa M."/>
        </authorList>
    </citation>
    <scope>NUCLEOTIDE SEQUENCE [LARGE SCALE GENOMIC DNA]</scope>
    <source>
        <strain evidence="1">12SD80</strain>
    </source>
</reference>